<proteinExistence type="predicted"/>
<accession>A0A5B7ZX57</accession>
<keyword evidence="3" id="KW-1185">Reference proteome</keyword>
<sequence>MDEERPRAARPAPHATHKFKLLLKREFWEHKGGFFWAPIWAGGISLVLTLMALVVGEVAARRAVASGKMSFDGDININGLDLSALTSKMDAADLQKLAGGIDISTVMSSAWPLIVLAFVVFFYCLGSLYDERKDRSVLFWKSLPVSDRDTVLSKAASALLVAPLIAVGVAIACMFGFLLLVSAFVLLHNGNPLTLVWGPGNPLQLAGSMLATIPVYALWALPTVGWLLLCSAWSKSKPFLWAIMLPVFAGIFISWFDIMNVFNLESGWFWKNIVARGLLSAVPGTWFDVAHIDNAHITSSEAARQIESVHQLLSLQTTYSVLLTPQLWIGAAVGAAMIYAAMRLRRWRDEG</sequence>
<feature type="transmembrane region" description="Helical" evidence="1">
    <location>
        <begin position="110"/>
        <end position="129"/>
    </location>
</feature>
<dbReference type="EMBL" id="CP040871">
    <property type="protein sequence ID" value="QDA58402.1"/>
    <property type="molecule type" value="Genomic_DNA"/>
</dbReference>
<feature type="transmembrane region" description="Helical" evidence="1">
    <location>
        <begin position="34"/>
        <end position="55"/>
    </location>
</feature>
<feature type="transmembrane region" description="Helical" evidence="1">
    <location>
        <begin position="205"/>
        <end position="229"/>
    </location>
</feature>
<keyword evidence="1" id="KW-0812">Transmembrane</keyword>
<dbReference type="Proteomes" id="UP000308149">
    <property type="component" value="Chromosome"/>
</dbReference>
<evidence type="ECO:0000256" key="1">
    <source>
        <dbReference type="SAM" id="Phobius"/>
    </source>
</evidence>
<feature type="transmembrane region" description="Helical" evidence="1">
    <location>
        <begin position="241"/>
        <end position="262"/>
    </location>
</feature>
<evidence type="ECO:0000313" key="2">
    <source>
        <dbReference type="EMBL" id="QDA58402.1"/>
    </source>
</evidence>
<evidence type="ECO:0000313" key="3">
    <source>
        <dbReference type="Proteomes" id="UP000308149"/>
    </source>
</evidence>
<protein>
    <submittedName>
        <fullName evidence="2">Uncharacterized protein</fullName>
    </submittedName>
</protein>
<reference evidence="2 3" key="1">
    <citation type="submission" date="2019-06" db="EMBL/GenBank/DDBJ databases">
        <title>Thermomonas aquatica sp. nov., isolated from an industrial wastewater treatment plant.</title>
        <authorList>
            <person name="Jeon J.H."/>
            <person name="Park D.-S."/>
        </authorList>
    </citation>
    <scope>NUCLEOTIDE SEQUENCE [LARGE SCALE GENOMIC DNA]</scope>
    <source>
        <strain evidence="2 3">SY21</strain>
    </source>
</reference>
<organism evidence="2 3">
    <name type="scientific">Thermomonas aquatica</name>
    <dbReference type="NCBI Taxonomy" id="2202149"/>
    <lineage>
        <taxon>Bacteria</taxon>
        <taxon>Pseudomonadati</taxon>
        <taxon>Pseudomonadota</taxon>
        <taxon>Gammaproteobacteria</taxon>
        <taxon>Lysobacterales</taxon>
        <taxon>Lysobacteraceae</taxon>
        <taxon>Thermomonas</taxon>
    </lineage>
</organism>
<dbReference type="KEGG" id="thes:FHQ07_01385"/>
<gene>
    <name evidence="2" type="ORF">FHQ07_01385</name>
</gene>
<keyword evidence="1" id="KW-0472">Membrane</keyword>
<keyword evidence="1" id="KW-1133">Transmembrane helix</keyword>
<name>A0A5B7ZX57_9GAMM</name>
<feature type="transmembrane region" description="Helical" evidence="1">
    <location>
        <begin position="158"/>
        <end position="185"/>
    </location>
</feature>
<dbReference type="OrthoDB" id="118685at2"/>
<feature type="transmembrane region" description="Helical" evidence="1">
    <location>
        <begin position="319"/>
        <end position="342"/>
    </location>
</feature>
<dbReference type="AlphaFoldDB" id="A0A5B7ZX57"/>